<evidence type="ECO:0000313" key="1">
    <source>
        <dbReference type="EMBL" id="KPJ17373.1"/>
    </source>
</evidence>
<reference evidence="1 2" key="1">
    <citation type="journal article" date="2015" name="Nat. Commun.">
        <title>Outbred genome sequencing and CRISPR/Cas9 gene editing in butterflies.</title>
        <authorList>
            <person name="Li X."/>
            <person name="Fan D."/>
            <person name="Zhang W."/>
            <person name="Liu G."/>
            <person name="Zhang L."/>
            <person name="Zhao L."/>
            <person name="Fang X."/>
            <person name="Chen L."/>
            <person name="Dong Y."/>
            <person name="Chen Y."/>
            <person name="Ding Y."/>
            <person name="Zhao R."/>
            <person name="Feng M."/>
            <person name="Zhu Y."/>
            <person name="Feng Y."/>
            <person name="Jiang X."/>
            <person name="Zhu D."/>
            <person name="Xiang H."/>
            <person name="Feng X."/>
            <person name="Li S."/>
            <person name="Wang J."/>
            <person name="Zhang G."/>
            <person name="Kronforst M.R."/>
            <person name="Wang W."/>
        </authorList>
    </citation>
    <scope>NUCLEOTIDE SEQUENCE [LARGE SCALE GENOMIC DNA]</scope>
    <source>
        <strain evidence="1">Ya'a_city_454_Pm</strain>
        <tissue evidence="1">Whole body</tissue>
    </source>
</reference>
<dbReference type="AlphaFoldDB" id="A0A194RHR9"/>
<sequence>MTNIEVRKNSKKILTVHKKQQFNTVQYSSEHKLLQLLTLTDGQILEQHTAT</sequence>
<dbReference type="InParanoid" id="A0A194RHR9"/>
<name>A0A194RHR9_PAPMA</name>
<protein>
    <submittedName>
        <fullName evidence="1">Uncharacterized protein</fullName>
    </submittedName>
</protein>
<organism evidence="1 2">
    <name type="scientific">Papilio machaon</name>
    <name type="common">Old World swallowtail butterfly</name>
    <dbReference type="NCBI Taxonomy" id="76193"/>
    <lineage>
        <taxon>Eukaryota</taxon>
        <taxon>Metazoa</taxon>
        <taxon>Ecdysozoa</taxon>
        <taxon>Arthropoda</taxon>
        <taxon>Hexapoda</taxon>
        <taxon>Insecta</taxon>
        <taxon>Pterygota</taxon>
        <taxon>Neoptera</taxon>
        <taxon>Endopterygota</taxon>
        <taxon>Lepidoptera</taxon>
        <taxon>Glossata</taxon>
        <taxon>Ditrysia</taxon>
        <taxon>Papilionoidea</taxon>
        <taxon>Papilionidae</taxon>
        <taxon>Papilioninae</taxon>
        <taxon>Papilio</taxon>
    </lineage>
</organism>
<proteinExistence type="predicted"/>
<keyword evidence="2" id="KW-1185">Reference proteome</keyword>
<dbReference type="Proteomes" id="UP000053240">
    <property type="component" value="Unassembled WGS sequence"/>
</dbReference>
<evidence type="ECO:0000313" key="2">
    <source>
        <dbReference type="Proteomes" id="UP000053240"/>
    </source>
</evidence>
<dbReference type="EMBL" id="KQ460152">
    <property type="protein sequence ID" value="KPJ17373.1"/>
    <property type="molecule type" value="Genomic_DNA"/>
</dbReference>
<gene>
    <name evidence="1" type="ORF">RR48_08559</name>
</gene>
<accession>A0A194RHR9</accession>